<reference evidence="1" key="1">
    <citation type="submission" date="2020-05" db="EMBL/GenBank/DDBJ databases">
        <authorList>
            <person name="Chiriac C."/>
            <person name="Salcher M."/>
            <person name="Ghai R."/>
            <person name="Kavagutti S V."/>
        </authorList>
    </citation>
    <scope>NUCLEOTIDE SEQUENCE</scope>
</reference>
<protein>
    <submittedName>
        <fullName evidence="1">Unannotated protein</fullName>
    </submittedName>
</protein>
<sequence>MRSVAATVPGKYAGVKYVIVIPAARAGIVTARLATMATDATTANNFNFFTMYSFEVGRFDHPV</sequence>
<dbReference type="EMBL" id="CAFBQN010000120">
    <property type="protein sequence ID" value="CAB5062393.1"/>
    <property type="molecule type" value="Genomic_DNA"/>
</dbReference>
<dbReference type="AlphaFoldDB" id="A0A6J7U8V0"/>
<proteinExistence type="predicted"/>
<gene>
    <name evidence="1" type="ORF">UFOPK4319_01110</name>
</gene>
<organism evidence="1">
    <name type="scientific">freshwater metagenome</name>
    <dbReference type="NCBI Taxonomy" id="449393"/>
    <lineage>
        <taxon>unclassified sequences</taxon>
        <taxon>metagenomes</taxon>
        <taxon>ecological metagenomes</taxon>
    </lineage>
</organism>
<evidence type="ECO:0000313" key="1">
    <source>
        <dbReference type="EMBL" id="CAB5062393.1"/>
    </source>
</evidence>
<accession>A0A6J7U8V0</accession>
<name>A0A6J7U8V0_9ZZZZ</name>